<feature type="transmembrane region" description="Helical" evidence="4">
    <location>
        <begin position="479"/>
        <end position="503"/>
    </location>
</feature>
<accession>A0A7M7NHZ5</accession>
<dbReference type="CDD" id="cd03784">
    <property type="entry name" value="GT1_Gtf-like"/>
    <property type="match status" value="1"/>
</dbReference>
<comment type="similarity">
    <text evidence="1">Belongs to the UDP-glycosyltransferase family.</text>
</comment>
<dbReference type="OrthoDB" id="5835829at2759"/>
<keyword evidence="7" id="KW-1185">Reference proteome</keyword>
<evidence type="ECO:0000256" key="4">
    <source>
        <dbReference type="SAM" id="Phobius"/>
    </source>
</evidence>
<dbReference type="InterPro" id="IPR050271">
    <property type="entry name" value="UDP-glycosyltransferase"/>
</dbReference>
<dbReference type="RefSeq" id="XP_030836776.1">
    <property type="nucleotide sequence ID" value="XM_030980916.1"/>
</dbReference>
<dbReference type="FunFam" id="3.40.50.2000:FF:000050">
    <property type="entry name" value="UDP-glucuronosyltransferase"/>
    <property type="match status" value="1"/>
</dbReference>
<feature type="chain" id="PRO_5029846405" description="UDP-glycosyltransferases domain-containing protein" evidence="5">
    <location>
        <begin position="23"/>
        <end position="560"/>
    </location>
</feature>
<dbReference type="PANTHER" id="PTHR48043">
    <property type="entry name" value="EG:EG0003.4 PROTEIN-RELATED"/>
    <property type="match status" value="1"/>
</dbReference>
<evidence type="ECO:0000313" key="6">
    <source>
        <dbReference type="EnsemblMetazoa" id="XP_030836776"/>
    </source>
</evidence>
<keyword evidence="3" id="KW-0808">Transferase</keyword>
<dbReference type="GeneID" id="580284"/>
<protein>
    <recommendedName>
        <fullName evidence="8">UDP-glycosyltransferases domain-containing protein</fullName>
    </recommendedName>
</protein>
<dbReference type="KEGG" id="spu:580284"/>
<evidence type="ECO:0000256" key="3">
    <source>
        <dbReference type="ARBA" id="ARBA00022679"/>
    </source>
</evidence>
<dbReference type="PANTHER" id="PTHR48043:SF145">
    <property type="entry name" value="FI06409P-RELATED"/>
    <property type="match status" value="1"/>
</dbReference>
<dbReference type="Gene3D" id="3.40.50.2000">
    <property type="entry name" value="Glycogen Phosphorylase B"/>
    <property type="match status" value="2"/>
</dbReference>
<keyword evidence="5" id="KW-0732">Signal</keyword>
<reference evidence="7" key="1">
    <citation type="submission" date="2015-02" db="EMBL/GenBank/DDBJ databases">
        <title>Genome sequencing for Strongylocentrotus purpuratus.</title>
        <authorList>
            <person name="Murali S."/>
            <person name="Liu Y."/>
            <person name="Vee V."/>
            <person name="English A."/>
            <person name="Wang M."/>
            <person name="Skinner E."/>
            <person name="Han Y."/>
            <person name="Muzny D.M."/>
            <person name="Worley K.C."/>
            <person name="Gibbs R.A."/>
        </authorList>
    </citation>
    <scope>NUCLEOTIDE SEQUENCE</scope>
</reference>
<reference evidence="6" key="2">
    <citation type="submission" date="2021-01" db="UniProtKB">
        <authorList>
            <consortium name="EnsemblMetazoa"/>
        </authorList>
    </citation>
    <scope>IDENTIFICATION</scope>
</reference>
<keyword evidence="4" id="KW-0472">Membrane</keyword>
<evidence type="ECO:0000256" key="5">
    <source>
        <dbReference type="SAM" id="SignalP"/>
    </source>
</evidence>
<dbReference type="GO" id="GO:0008194">
    <property type="term" value="F:UDP-glycosyltransferase activity"/>
    <property type="evidence" value="ECO:0000318"/>
    <property type="project" value="GO_Central"/>
</dbReference>
<dbReference type="AlphaFoldDB" id="A0A7M7NHZ5"/>
<dbReference type="InParanoid" id="A0A7M7NHZ5"/>
<evidence type="ECO:0000256" key="2">
    <source>
        <dbReference type="ARBA" id="ARBA00022676"/>
    </source>
</evidence>
<evidence type="ECO:0000313" key="7">
    <source>
        <dbReference type="Proteomes" id="UP000007110"/>
    </source>
</evidence>
<dbReference type="Proteomes" id="UP000007110">
    <property type="component" value="Unassembled WGS sequence"/>
</dbReference>
<proteinExistence type="inferred from homology"/>
<keyword evidence="4" id="KW-0812">Transmembrane</keyword>
<dbReference type="OMA" id="RDSFWNH"/>
<sequence>MPTRSLGFFLLACLLQCRLSYEARILLTTGTNFGSHFSVFSTVGHALVDRGHTVTAFISDAYAEKANDPRLEHLQIEAFHDSNGEATRKYSDAFTKHLMDKKSSGFTRFFKWMPPNLYSSIESCKDMINHFEKKEHHYDLVLLDGHSSCSVFLASRLAIPYVLLIPSGIKPSLARRHGIPDTTSYYPEMSTGLSYRMTFSQRVSNTVSGLVADIAIFFEYDALSFLLSMRYNITKSVRNLVSNAQLILINSDFSVDYPFPLYPNVVTVGGLTTRPKQPLSETWEELMASSGQHGVVLFTLGTYAGSAATLPLCEMEKLSRAFSVVPQRVVWQMKGEPPPSLQVGENTRIVPWMPQNDLLGDPRLKALVFHGGNNGMYEALYHGVPMVVLPLIFDHPDVAVRIVDRGMGIAVNFFSFTSEELTKAINDVINNSSYKENVLRWSSIFKANPQLPMERAVFWIEHVLKYGGDYLRTSRTELYFWQVWSLDVYAFLLLIVYLCYRVLKFMYIRQYHRILSSGCCLIVGYPLRKLCPGLRFRLNMSGNVGMRFWGTRGPRNNGKV</sequence>
<name>A0A7M7NHZ5_STRPU</name>
<feature type="signal peptide" evidence="5">
    <location>
        <begin position="1"/>
        <end position="22"/>
    </location>
</feature>
<keyword evidence="2" id="KW-0328">Glycosyltransferase</keyword>
<dbReference type="Pfam" id="PF00201">
    <property type="entry name" value="UDPGT"/>
    <property type="match status" value="1"/>
</dbReference>
<organism evidence="6 7">
    <name type="scientific">Strongylocentrotus purpuratus</name>
    <name type="common">Purple sea urchin</name>
    <dbReference type="NCBI Taxonomy" id="7668"/>
    <lineage>
        <taxon>Eukaryota</taxon>
        <taxon>Metazoa</taxon>
        <taxon>Echinodermata</taxon>
        <taxon>Eleutherozoa</taxon>
        <taxon>Echinozoa</taxon>
        <taxon>Echinoidea</taxon>
        <taxon>Euechinoidea</taxon>
        <taxon>Echinacea</taxon>
        <taxon>Camarodonta</taxon>
        <taxon>Echinidea</taxon>
        <taxon>Strongylocentrotidae</taxon>
        <taxon>Strongylocentrotus</taxon>
    </lineage>
</organism>
<evidence type="ECO:0000256" key="1">
    <source>
        <dbReference type="ARBA" id="ARBA00009995"/>
    </source>
</evidence>
<dbReference type="FunFam" id="3.40.50.2000:FF:000610">
    <property type="entry name" value="UDP-glucuronosyltransferase"/>
    <property type="match status" value="1"/>
</dbReference>
<dbReference type="SUPFAM" id="SSF53756">
    <property type="entry name" value="UDP-Glycosyltransferase/glycogen phosphorylase"/>
    <property type="match status" value="1"/>
</dbReference>
<keyword evidence="4" id="KW-1133">Transmembrane helix</keyword>
<dbReference type="InterPro" id="IPR002213">
    <property type="entry name" value="UDP_glucos_trans"/>
</dbReference>
<dbReference type="EnsemblMetazoa" id="XM_030980916">
    <property type="protein sequence ID" value="XP_030836776"/>
    <property type="gene ID" value="LOC580284"/>
</dbReference>
<evidence type="ECO:0008006" key="8">
    <source>
        <dbReference type="Google" id="ProtNLM"/>
    </source>
</evidence>